<evidence type="ECO:0000259" key="1">
    <source>
        <dbReference type="Pfam" id="PF04149"/>
    </source>
</evidence>
<dbReference type="EMBL" id="NMUL01000064">
    <property type="protein sequence ID" value="OXM60294.1"/>
    <property type="molecule type" value="Genomic_DNA"/>
</dbReference>
<reference evidence="3" key="1">
    <citation type="submission" date="2017-07" db="EMBL/GenBank/DDBJ databases">
        <title>Comparative genome mining reveals phylogenetic distribution patterns of secondary metabolites in Amycolatopsis.</title>
        <authorList>
            <person name="Adamek M."/>
            <person name="Alanjary M."/>
            <person name="Sales-Ortells H."/>
            <person name="Goodfellow M."/>
            <person name="Bull A.T."/>
            <person name="Kalinowski J."/>
            <person name="Ziemert N."/>
        </authorList>
    </citation>
    <scope>NUCLEOTIDE SEQUENCE [LARGE SCALE GENOMIC DNA]</scope>
    <source>
        <strain evidence="3">H5</strain>
    </source>
</reference>
<dbReference type="Pfam" id="PF04149">
    <property type="entry name" value="DUF397"/>
    <property type="match status" value="1"/>
</dbReference>
<dbReference type="InterPro" id="IPR007278">
    <property type="entry name" value="DUF397"/>
</dbReference>
<dbReference type="OrthoDB" id="3694945at2"/>
<protein>
    <submittedName>
        <fullName evidence="2">DUF397 domain-containing protein</fullName>
    </submittedName>
</protein>
<dbReference type="RefSeq" id="WP_093953436.1">
    <property type="nucleotide sequence ID" value="NZ_NMUL01000064.1"/>
</dbReference>
<proteinExistence type="predicted"/>
<keyword evidence="3" id="KW-1185">Reference proteome</keyword>
<sequence length="64" mass="6908">MNSTVWRTSSYTGKEDCVEVALGPAAKIRDTKDRSGGTLEISTRSWEALLSALCLPAPLDLPEV</sequence>
<comment type="caution">
    <text evidence="2">The sequence shown here is derived from an EMBL/GenBank/DDBJ whole genome shotgun (WGS) entry which is preliminary data.</text>
</comment>
<gene>
    <name evidence="2" type="ORF">CF165_43510</name>
</gene>
<organism evidence="2 3">
    <name type="scientific">Amycolatopsis vastitatis</name>
    <dbReference type="NCBI Taxonomy" id="1905142"/>
    <lineage>
        <taxon>Bacteria</taxon>
        <taxon>Bacillati</taxon>
        <taxon>Actinomycetota</taxon>
        <taxon>Actinomycetes</taxon>
        <taxon>Pseudonocardiales</taxon>
        <taxon>Pseudonocardiaceae</taxon>
        <taxon>Amycolatopsis</taxon>
    </lineage>
</organism>
<dbReference type="AlphaFoldDB" id="A0A229SNE5"/>
<dbReference type="Proteomes" id="UP000215199">
    <property type="component" value="Unassembled WGS sequence"/>
</dbReference>
<evidence type="ECO:0000313" key="2">
    <source>
        <dbReference type="EMBL" id="OXM60294.1"/>
    </source>
</evidence>
<feature type="domain" description="DUF397" evidence="1">
    <location>
        <begin position="5"/>
        <end position="52"/>
    </location>
</feature>
<evidence type="ECO:0000313" key="3">
    <source>
        <dbReference type="Proteomes" id="UP000215199"/>
    </source>
</evidence>
<accession>A0A229SNE5</accession>
<name>A0A229SNE5_9PSEU</name>